<reference evidence="1" key="1">
    <citation type="journal article" date="2001" name="Mol. Microbiol.">
        <title>Discovery and distribution of super-integrons among pseudomonads.</title>
        <authorList>
            <person name="Vaisvila R."/>
            <person name="Morgan R.D."/>
            <person name="Posfai J."/>
            <person name="Raleigh E.A."/>
        </authorList>
    </citation>
    <scope>NUCLEOTIDE SEQUENCE</scope>
    <source>
        <strain evidence="1">ATCC 55044</strain>
    </source>
</reference>
<evidence type="ECO:0000313" key="1">
    <source>
        <dbReference type="EMBL" id="AAK73317.1"/>
    </source>
</evidence>
<protein>
    <submittedName>
        <fullName evidence="1">Putative lipoprotein Ypar32</fullName>
    </submittedName>
</protein>
<name>Q939E1_AQUAC</name>
<accession>Q939E1</accession>
<dbReference type="AlphaFoldDB" id="Q939E1"/>
<proteinExistence type="predicted"/>
<dbReference type="EMBL" id="AY038186">
    <property type="protein sequence ID" value="AAK73317.1"/>
    <property type="molecule type" value="Genomic_DNA"/>
</dbReference>
<dbReference type="PROSITE" id="PS51257">
    <property type="entry name" value="PROKAR_LIPOPROTEIN"/>
    <property type="match status" value="1"/>
</dbReference>
<organism evidence="1">
    <name type="scientific">Aquipseudomonas alcaligenes</name>
    <name type="common">Pseudomonas alcaligenes</name>
    <dbReference type="NCBI Taxonomy" id="43263"/>
    <lineage>
        <taxon>Bacteria</taxon>
        <taxon>Pseudomonadati</taxon>
        <taxon>Pseudomonadota</taxon>
        <taxon>Gammaproteobacteria</taxon>
        <taxon>Pseudomonadales</taxon>
        <taxon>Pseudomonadaceae</taxon>
        <taxon>Aquipseudomonas</taxon>
    </lineage>
</organism>
<keyword evidence="1" id="KW-0449">Lipoprotein</keyword>
<dbReference type="GeneID" id="42932278"/>
<sequence length="174" mass="18625">MIYRSISCILAILTMSGCSKPLLVVNKETPAATVEFRNLSTGYLQQFVFDDPVTCSGAKLISHIVQPNETQTHQIPAAKIITIRTNAWNLPAPPGYIAWCQSTAFSTRLEPGQSYRIEFMADAEKKLCGAFLTTTTGSPANAVRRTVSGTEIGGGGVLAGSLPCSATDDLSRLK</sequence>
<dbReference type="RefSeq" id="WP_156480578.1">
    <property type="nucleotide sequence ID" value="NZ_CP014784.1"/>
</dbReference>